<name>A0A5C6W4K8_9BACI</name>
<gene>
    <name evidence="1" type="ORF">FS935_01340</name>
</gene>
<accession>A0A5C6W4K8</accession>
<dbReference type="OrthoDB" id="43895at2"/>
<dbReference type="Proteomes" id="UP000321363">
    <property type="component" value="Unassembled WGS sequence"/>
</dbReference>
<dbReference type="EMBL" id="VOQF01000001">
    <property type="protein sequence ID" value="TXC92866.1"/>
    <property type="molecule type" value="Genomic_DNA"/>
</dbReference>
<proteinExistence type="predicted"/>
<sequence>MKDTRLKRKHDNITIYYHESVSGLIPLTIKSLDMASQRVDSSLLGSFKKKPTDLIFMDLEEMDEFSTINDLSGIYSDFDKLIGIHVYEEDVESILAEKETPLFFFQKTILHEYAHVATHRKIEEFSVDYSDFPKWFVEGIAEYVVYHNTTVEYNSFNFDWLSFEELSGYKEWQDARLRDNANPYLQSHFTVKYLLDVYGDQVVVNLMENTKVNDDFYEALKQISGKDIDQLEAEIVSYYE</sequence>
<dbReference type="RefSeq" id="WP_158638492.1">
    <property type="nucleotide sequence ID" value="NZ_VOQF01000001.1"/>
</dbReference>
<dbReference type="AlphaFoldDB" id="A0A5C6W4K8"/>
<reference evidence="1 2" key="1">
    <citation type="journal article" date="2005" name="Int. J. Syst. Evol. Microbiol.">
        <title>Bacillus litoralis sp. nov., isolated from a tidal flat of the Yellow Sea in Korea.</title>
        <authorList>
            <person name="Yoon J.H."/>
            <person name="Oh T.K."/>
        </authorList>
    </citation>
    <scope>NUCLEOTIDE SEQUENCE [LARGE SCALE GENOMIC DNA]</scope>
    <source>
        <strain evidence="1 2">SW-211</strain>
    </source>
</reference>
<comment type="caution">
    <text evidence="1">The sequence shown here is derived from an EMBL/GenBank/DDBJ whole genome shotgun (WGS) entry which is preliminary data.</text>
</comment>
<organism evidence="1 2">
    <name type="scientific">Metabacillus litoralis</name>
    <dbReference type="NCBI Taxonomy" id="152268"/>
    <lineage>
        <taxon>Bacteria</taxon>
        <taxon>Bacillati</taxon>
        <taxon>Bacillota</taxon>
        <taxon>Bacilli</taxon>
        <taxon>Bacillales</taxon>
        <taxon>Bacillaceae</taxon>
        <taxon>Metabacillus</taxon>
    </lineage>
</organism>
<evidence type="ECO:0000313" key="2">
    <source>
        <dbReference type="Proteomes" id="UP000321363"/>
    </source>
</evidence>
<evidence type="ECO:0000313" key="1">
    <source>
        <dbReference type="EMBL" id="TXC92866.1"/>
    </source>
</evidence>
<protein>
    <submittedName>
        <fullName evidence="1">Uncharacterized protein</fullName>
    </submittedName>
</protein>
<keyword evidence="2" id="KW-1185">Reference proteome</keyword>